<evidence type="ECO:0000259" key="2">
    <source>
        <dbReference type="Pfam" id="PF02120"/>
    </source>
</evidence>
<gene>
    <name evidence="3" type="ORF">SAMN04489759_1082</name>
</gene>
<dbReference type="STRING" id="218672.SAMN04489759_1082"/>
<reference evidence="4" key="1">
    <citation type="submission" date="2016-10" db="EMBL/GenBank/DDBJ databases">
        <authorList>
            <person name="Varghese N."/>
            <person name="Submissions S."/>
        </authorList>
    </citation>
    <scope>NUCLEOTIDE SEQUENCE [LARGE SCALE GENOMIC DNA]</scope>
    <source>
        <strain evidence="4">DSM 16477</strain>
    </source>
</reference>
<sequence>MIAQLLNSTATPATAVAGQGQSQGAAEGFAALMQGSGATAGTFAGQPATVATPAEASDPEASELTETFDTETPEGLMALLDQTITELNQGAGQVTPKTALANFAEALGEAPVEKVGDLEAVAELADPELEAALQEKLNSALRLASGAGQLSVASAGVPVVGRVSMQQEVLPSEAPSVSLAGSVAEGQGAEVLAGAGIRIIKQSPPAAGMSALADGSVSAQKTGDAGTSLMSQSAEATLSTDKSANMAGAKGPSASAQDPEFSAAMKAVDPRLTAAESFSVKAEPATILQAGAQNSGTEAALRELAAAAPQTGLTSEPVRLSAPAPTPATPPNPAAPPEEQLRKHVAQQIRSFETGDNKMRFSLSPYGMGEIEIEVVRSESGRMQIAMTTETASVLNLLRQDREQLLDALQSRGISADNADLDFQTFGERGRQDGRAPEGFVQNNTEGSGEPDGAMNSDTGGAQATSLPQGPGQLDILT</sequence>
<dbReference type="InterPro" id="IPR038610">
    <property type="entry name" value="FliK-like_C_sf"/>
</dbReference>
<dbReference type="OrthoDB" id="7828543at2"/>
<keyword evidence="3" id="KW-0969">Cilium</keyword>
<dbReference type="CDD" id="cd17470">
    <property type="entry name" value="T3SS_Flik_C"/>
    <property type="match status" value="1"/>
</dbReference>
<dbReference type="EMBL" id="FNBP01000008">
    <property type="protein sequence ID" value="SDG46404.1"/>
    <property type="molecule type" value="Genomic_DNA"/>
</dbReference>
<feature type="compositionally biased region" description="Pro residues" evidence="1">
    <location>
        <begin position="324"/>
        <end position="336"/>
    </location>
</feature>
<keyword evidence="4" id="KW-1185">Reference proteome</keyword>
<name>A0A1G7UG01_9RHOB</name>
<evidence type="ECO:0000313" key="3">
    <source>
        <dbReference type="EMBL" id="SDG46404.1"/>
    </source>
</evidence>
<dbReference type="Pfam" id="PF02120">
    <property type="entry name" value="Flg_hook"/>
    <property type="match status" value="1"/>
</dbReference>
<dbReference type="Gene3D" id="3.30.750.140">
    <property type="match status" value="1"/>
</dbReference>
<feature type="region of interest" description="Disordered" evidence="1">
    <location>
        <begin position="428"/>
        <end position="478"/>
    </location>
</feature>
<dbReference type="Proteomes" id="UP000199399">
    <property type="component" value="Unassembled WGS sequence"/>
</dbReference>
<dbReference type="AlphaFoldDB" id="A0A1G7UG01"/>
<keyword evidence="3" id="KW-0966">Cell projection</keyword>
<feature type="region of interest" description="Disordered" evidence="1">
    <location>
        <begin position="309"/>
        <end position="339"/>
    </location>
</feature>
<evidence type="ECO:0000256" key="1">
    <source>
        <dbReference type="SAM" id="MobiDB-lite"/>
    </source>
</evidence>
<protein>
    <submittedName>
        <fullName evidence="3">Flagellar hook-length control protein FliK</fullName>
    </submittedName>
</protein>
<feature type="region of interest" description="Disordered" evidence="1">
    <location>
        <begin position="218"/>
        <end position="259"/>
    </location>
</feature>
<evidence type="ECO:0000313" key="4">
    <source>
        <dbReference type="Proteomes" id="UP000199399"/>
    </source>
</evidence>
<feature type="domain" description="Flagellar hook-length control protein-like C-terminal" evidence="2">
    <location>
        <begin position="351"/>
        <end position="424"/>
    </location>
</feature>
<dbReference type="InterPro" id="IPR021136">
    <property type="entry name" value="Flagellar_hook_control-like_C"/>
</dbReference>
<feature type="compositionally biased region" description="Polar residues" evidence="1">
    <location>
        <begin position="456"/>
        <end position="468"/>
    </location>
</feature>
<keyword evidence="3" id="KW-0282">Flagellum</keyword>
<feature type="compositionally biased region" description="Polar residues" evidence="1">
    <location>
        <begin position="228"/>
        <end position="243"/>
    </location>
</feature>
<proteinExistence type="predicted"/>
<dbReference type="RefSeq" id="WP_093743166.1">
    <property type="nucleotide sequence ID" value="NZ_FNBP01000008.1"/>
</dbReference>
<organism evidence="3 4">
    <name type="scientific">Sulfitobacter delicatus</name>
    <dbReference type="NCBI Taxonomy" id="218672"/>
    <lineage>
        <taxon>Bacteria</taxon>
        <taxon>Pseudomonadati</taxon>
        <taxon>Pseudomonadota</taxon>
        <taxon>Alphaproteobacteria</taxon>
        <taxon>Rhodobacterales</taxon>
        <taxon>Roseobacteraceae</taxon>
        <taxon>Sulfitobacter</taxon>
    </lineage>
</organism>
<accession>A0A1G7UG01</accession>